<evidence type="ECO:0008006" key="4">
    <source>
        <dbReference type="Google" id="ProtNLM"/>
    </source>
</evidence>
<feature type="region of interest" description="Disordered" evidence="1">
    <location>
        <begin position="64"/>
        <end position="84"/>
    </location>
</feature>
<sequence length="84" mass="8392">MLGEYACRGGYGGDGGTGGYGGGGAGGPSIGIAYADDEQLTLDRVTFEIGPGGRGGIAEVLDETRDKANRGSDGFAAETMRFAP</sequence>
<accession>A0A150SKW7</accession>
<evidence type="ECO:0000313" key="2">
    <source>
        <dbReference type="EMBL" id="KYF92858.1"/>
    </source>
</evidence>
<organism evidence="2 3">
    <name type="scientific">Sorangium cellulosum</name>
    <name type="common">Polyangium cellulosum</name>
    <dbReference type="NCBI Taxonomy" id="56"/>
    <lineage>
        <taxon>Bacteria</taxon>
        <taxon>Pseudomonadati</taxon>
        <taxon>Myxococcota</taxon>
        <taxon>Polyangia</taxon>
        <taxon>Polyangiales</taxon>
        <taxon>Polyangiaceae</taxon>
        <taxon>Sorangium</taxon>
    </lineage>
</organism>
<name>A0A150SKW7_SORCE</name>
<evidence type="ECO:0000256" key="1">
    <source>
        <dbReference type="SAM" id="MobiDB-lite"/>
    </source>
</evidence>
<comment type="caution">
    <text evidence="2">The sequence shown here is derived from an EMBL/GenBank/DDBJ whole genome shotgun (WGS) entry which is preliminary data.</text>
</comment>
<dbReference type="Proteomes" id="UP000075635">
    <property type="component" value="Unassembled WGS sequence"/>
</dbReference>
<reference evidence="2 3" key="1">
    <citation type="submission" date="2014-02" db="EMBL/GenBank/DDBJ databases">
        <title>The small core and large imbalanced accessory genome model reveals a collaborative survival strategy of Sorangium cellulosum strains in nature.</title>
        <authorList>
            <person name="Han K."/>
            <person name="Peng R."/>
            <person name="Blom J."/>
            <person name="Li Y.-Z."/>
        </authorList>
    </citation>
    <scope>NUCLEOTIDE SEQUENCE [LARGE SCALE GENOMIC DNA]</scope>
    <source>
        <strain evidence="2 3">So0011-07</strain>
    </source>
</reference>
<gene>
    <name evidence="2" type="ORF">BE17_41240</name>
</gene>
<dbReference type="AlphaFoldDB" id="A0A150SKW7"/>
<protein>
    <recommendedName>
        <fullName evidence="4">PE-PGRS family protein</fullName>
    </recommendedName>
</protein>
<evidence type="ECO:0000313" key="3">
    <source>
        <dbReference type="Proteomes" id="UP000075635"/>
    </source>
</evidence>
<proteinExistence type="predicted"/>
<dbReference type="EMBL" id="JEMB01000872">
    <property type="protein sequence ID" value="KYF92858.1"/>
    <property type="molecule type" value="Genomic_DNA"/>
</dbReference>